<dbReference type="EMBL" id="CM042010">
    <property type="protein sequence ID" value="KAI3779236.1"/>
    <property type="molecule type" value="Genomic_DNA"/>
</dbReference>
<dbReference type="Proteomes" id="UP001055811">
    <property type="component" value="Linkage Group LG02"/>
</dbReference>
<keyword evidence="2" id="KW-1185">Reference proteome</keyword>
<organism evidence="1 2">
    <name type="scientific">Cichorium intybus</name>
    <name type="common">Chicory</name>
    <dbReference type="NCBI Taxonomy" id="13427"/>
    <lineage>
        <taxon>Eukaryota</taxon>
        <taxon>Viridiplantae</taxon>
        <taxon>Streptophyta</taxon>
        <taxon>Embryophyta</taxon>
        <taxon>Tracheophyta</taxon>
        <taxon>Spermatophyta</taxon>
        <taxon>Magnoliopsida</taxon>
        <taxon>eudicotyledons</taxon>
        <taxon>Gunneridae</taxon>
        <taxon>Pentapetalae</taxon>
        <taxon>asterids</taxon>
        <taxon>campanulids</taxon>
        <taxon>Asterales</taxon>
        <taxon>Asteraceae</taxon>
        <taxon>Cichorioideae</taxon>
        <taxon>Cichorieae</taxon>
        <taxon>Cichoriinae</taxon>
        <taxon>Cichorium</taxon>
    </lineage>
</organism>
<proteinExistence type="predicted"/>
<protein>
    <submittedName>
        <fullName evidence="1">Uncharacterized protein</fullName>
    </submittedName>
</protein>
<accession>A0ACB9G834</accession>
<evidence type="ECO:0000313" key="1">
    <source>
        <dbReference type="EMBL" id="KAI3779236.1"/>
    </source>
</evidence>
<reference evidence="2" key="1">
    <citation type="journal article" date="2022" name="Mol. Ecol. Resour.">
        <title>The genomes of chicory, endive, great burdock and yacon provide insights into Asteraceae palaeo-polyploidization history and plant inulin production.</title>
        <authorList>
            <person name="Fan W."/>
            <person name="Wang S."/>
            <person name="Wang H."/>
            <person name="Wang A."/>
            <person name="Jiang F."/>
            <person name="Liu H."/>
            <person name="Zhao H."/>
            <person name="Xu D."/>
            <person name="Zhang Y."/>
        </authorList>
    </citation>
    <scope>NUCLEOTIDE SEQUENCE [LARGE SCALE GENOMIC DNA]</scope>
    <source>
        <strain evidence="2">cv. Punajuju</strain>
    </source>
</reference>
<evidence type="ECO:0000313" key="2">
    <source>
        <dbReference type="Proteomes" id="UP001055811"/>
    </source>
</evidence>
<comment type="caution">
    <text evidence="1">The sequence shown here is derived from an EMBL/GenBank/DDBJ whole genome shotgun (WGS) entry which is preliminary data.</text>
</comment>
<sequence>MCDLDSCSPTIATVIPFNFLCLILLSVLLLKIYVYDENEIDGLRQLLYGRDGKISADSCLKGQWGTQDAG</sequence>
<name>A0ACB9G834_CICIN</name>
<reference evidence="1 2" key="2">
    <citation type="journal article" date="2022" name="Mol. Ecol. Resour.">
        <title>The genomes of chicory, endive, great burdock and yacon provide insights into Asteraceae paleo-polyploidization history and plant inulin production.</title>
        <authorList>
            <person name="Fan W."/>
            <person name="Wang S."/>
            <person name="Wang H."/>
            <person name="Wang A."/>
            <person name="Jiang F."/>
            <person name="Liu H."/>
            <person name="Zhao H."/>
            <person name="Xu D."/>
            <person name="Zhang Y."/>
        </authorList>
    </citation>
    <scope>NUCLEOTIDE SEQUENCE [LARGE SCALE GENOMIC DNA]</scope>
    <source>
        <strain evidence="2">cv. Punajuju</strain>
        <tissue evidence="1">Leaves</tissue>
    </source>
</reference>
<gene>
    <name evidence="1" type="ORF">L2E82_08858</name>
</gene>